<evidence type="ECO:0000256" key="6">
    <source>
        <dbReference type="ARBA" id="ARBA00022670"/>
    </source>
</evidence>
<dbReference type="Pfam" id="PF13365">
    <property type="entry name" value="Trypsin_2"/>
    <property type="match status" value="1"/>
</dbReference>
<evidence type="ECO:0000256" key="7">
    <source>
        <dbReference type="ARBA" id="ARBA00022729"/>
    </source>
</evidence>
<keyword evidence="10" id="KW-0378">Hydrolase</keyword>
<comment type="catalytic activity">
    <reaction evidence="1">
        <text>Acts on substrates that are at least partially unfolded. The cleavage site P1 residue is normally between a pair of hydrophobic residues, such as Val-|-Val.</text>
        <dbReference type="EC" id="3.4.21.107"/>
    </reaction>
</comment>
<dbReference type="InterPro" id="IPR009003">
    <property type="entry name" value="Peptidase_S1_PA"/>
</dbReference>
<evidence type="ECO:0000313" key="18">
    <source>
        <dbReference type="EMBL" id="RCS58230.1"/>
    </source>
</evidence>
<dbReference type="PRINTS" id="PR00834">
    <property type="entry name" value="PROTEASES2C"/>
</dbReference>
<gene>
    <name evidence="18" type="ORF">DU000_05230</name>
</gene>
<dbReference type="FunFam" id="2.40.10.120:FF:000007">
    <property type="entry name" value="Periplasmic serine endoprotease DegP-like"/>
    <property type="match status" value="1"/>
</dbReference>
<evidence type="ECO:0000256" key="15">
    <source>
        <dbReference type="PIRSR" id="PIRSR611782-2"/>
    </source>
</evidence>
<dbReference type="InterPro" id="IPR011782">
    <property type="entry name" value="Pept_S1C_Do"/>
</dbReference>
<evidence type="ECO:0000256" key="12">
    <source>
        <dbReference type="ARBA" id="ARBA00023016"/>
    </source>
</evidence>
<dbReference type="GO" id="GO:0042597">
    <property type="term" value="C:periplasmic space"/>
    <property type="evidence" value="ECO:0007669"/>
    <property type="project" value="UniProtKB-SubCell"/>
</dbReference>
<dbReference type="EMBL" id="QPGB01000002">
    <property type="protein sequence ID" value="RCS58230.1"/>
    <property type="molecule type" value="Genomic_DNA"/>
</dbReference>
<keyword evidence="12" id="KW-0346">Stress response</keyword>
<evidence type="ECO:0000256" key="10">
    <source>
        <dbReference type="ARBA" id="ARBA00022801"/>
    </source>
</evidence>
<evidence type="ECO:0000256" key="8">
    <source>
        <dbReference type="ARBA" id="ARBA00022737"/>
    </source>
</evidence>
<organism evidence="18 19">
    <name type="scientific">Parvibium lacunae</name>
    <dbReference type="NCBI Taxonomy" id="1888893"/>
    <lineage>
        <taxon>Bacteria</taxon>
        <taxon>Pseudomonadati</taxon>
        <taxon>Pseudomonadota</taxon>
        <taxon>Betaproteobacteria</taxon>
        <taxon>Burkholderiales</taxon>
        <taxon>Alcaligenaceae</taxon>
        <taxon>Parvibium</taxon>
    </lineage>
</organism>
<dbReference type="InterPro" id="IPR036034">
    <property type="entry name" value="PDZ_sf"/>
</dbReference>
<proteinExistence type="inferred from homology"/>
<dbReference type="InterPro" id="IPR001478">
    <property type="entry name" value="PDZ"/>
</dbReference>
<feature type="domain" description="PDZ" evidence="17">
    <location>
        <begin position="326"/>
        <end position="379"/>
    </location>
</feature>
<evidence type="ECO:0000256" key="3">
    <source>
        <dbReference type="ARBA" id="ARBA00010541"/>
    </source>
</evidence>
<evidence type="ECO:0000256" key="4">
    <source>
        <dbReference type="ARBA" id="ARBA00013035"/>
    </source>
</evidence>
<dbReference type="OrthoDB" id="9758917at2"/>
<dbReference type="Pfam" id="PF13180">
    <property type="entry name" value="PDZ_2"/>
    <property type="match status" value="2"/>
</dbReference>
<evidence type="ECO:0000256" key="11">
    <source>
        <dbReference type="ARBA" id="ARBA00022825"/>
    </source>
</evidence>
<dbReference type="EC" id="3.4.21.107" evidence="4"/>
<dbReference type="PANTHER" id="PTHR22939">
    <property type="entry name" value="SERINE PROTEASE FAMILY S1C HTRA-RELATED"/>
    <property type="match status" value="1"/>
</dbReference>
<feature type="active site" description="Charge relay system" evidence="14">
    <location>
        <position position="270"/>
    </location>
</feature>
<keyword evidence="11" id="KW-0720">Serine protease</keyword>
<dbReference type="Proteomes" id="UP000252357">
    <property type="component" value="Unassembled WGS sequence"/>
</dbReference>
<dbReference type="PANTHER" id="PTHR22939:SF130">
    <property type="entry name" value="PERIPLASMIC SERINE ENDOPROTEASE DEGP-LIKE-RELATED"/>
    <property type="match status" value="1"/>
</dbReference>
<feature type="binding site" evidence="15">
    <location>
        <position position="199"/>
    </location>
    <ligand>
        <name>substrate</name>
    </ligand>
</feature>
<dbReference type="GO" id="GO:0006508">
    <property type="term" value="P:proteolysis"/>
    <property type="evidence" value="ECO:0007669"/>
    <property type="project" value="UniProtKB-KW"/>
</dbReference>
<keyword evidence="19" id="KW-1185">Reference proteome</keyword>
<evidence type="ECO:0000313" key="19">
    <source>
        <dbReference type="Proteomes" id="UP000252357"/>
    </source>
</evidence>
<keyword evidence="7" id="KW-0732">Signal</keyword>
<dbReference type="RefSeq" id="WP_114402314.1">
    <property type="nucleotide sequence ID" value="NZ_QPGB01000002.1"/>
</dbReference>
<evidence type="ECO:0000256" key="2">
    <source>
        <dbReference type="ARBA" id="ARBA00004418"/>
    </source>
</evidence>
<comment type="caution">
    <text evidence="18">The sequence shown here is derived from an EMBL/GenBank/DDBJ whole genome shotgun (WGS) entry which is preliminary data.</text>
</comment>
<keyword evidence="8" id="KW-0677">Repeat</keyword>
<comment type="similarity">
    <text evidence="3">Belongs to the peptidase S1C family.</text>
</comment>
<name>A0A368L502_9BURK</name>
<feature type="binding site" evidence="15">
    <location>
        <begin position="268"/>
        <end position="270"/>
    </location>
    <ligand>
        <name>substrate</name>
    </ligand>
</feature>
<sequence length="527" mass="56410">MLPAVFASLKSDGLATYFTRLNQVTPVRLWQLVLLCSGLLFAAVLASTRLAHGQAGPTGNPAVQNGAVSTPRGLPDFADLVEKTSPAVVNIRTSVKQKTVSNDEEGANDPVEELFRRFFGPGFNLPQQPNPRPRSNPRQAPRDGEQVIPRGNGTGFIIASDGVILTNHHVVEGADEITVTLTDKREFKAKLIGSDERTDVAVLKVETKSLPTLSIGDPAKNRVGEWVVAIGSPFGLENTVTAGIISAKSRDTGGYLPFIQTDVAVNPGNSGGPLINMRGEVIGINSQIISRSGGFMGISLSIPIDEAMRIADQIRTTGKVTRGRIGVQIEPVTKEMAEGLGLSKSQGAFVARVEPNSPAEKAGIQNGDVILKFADKSIEKSSDLPRLVGALPPGSKAKLEVWRKGKAKELTIQIGDSEPAKVAQASKPEKAVSASNPLGIRATELTAEQRRDLRLREGGVLIDAVEDPATQVGLRKGDVLLRIDNNDINNLADFEQQLNRLDGKRAVGLLVMRGDLVQFVRIRPLVK</sequence>
<evidence type="ECO:0000256" key="1">
    <source>
        <dbReference type="ARBA" id="ARBA00001772"/>
    </source>
</evidence>
<protein>
    <recommendedName>
        <fullName evidence="5">Probable periplasmic serine endoprotease DegP-like</fullName>
        <ecNumber evidence="4">3.4.21.107</ecNumber>
    </recommendedName>
    <alternativeName>
        <fullName evidence="13">Protease Do</fullName>
    </alternativeName>
</protein>
<dbReference type="SUPFAM" id="SSF50494">
    <property type="entry name" value="Trypsin-like serine proteases"/>
    <property type="match status" value="1"/>
</dbReference>
<feature type="binding site" evidence="15">
    <location>
        <position position="169"/>
    </location>
    <ligand>
        <name>substrate</name>
    </ligand>
</feature>
<evidence type="ECO:0000256" key="16">
    <source>
        <dbReference type="SAM" id="MobiDB-lite"/>
    </source>
</evidence>
<dbReference type="SMART" id="SM00228">
    <property type="entry name" value="PDZ"/>
    <property type="match status" value="2"/>
</dbReference>
<dbReference type="Gene3D" id="2.30.42.10">
    <property type="match status" value="1"/>
</dbReference>
<dbReference type="NCBIfam" id="TIGR02037">
    <property type="entry name" value="degP_htrA_DO"/>
    <property type="match status" value="1"/>
</dbReference>
<dbReference type="PROSITE" id="PS50106">
    <property type="entry name" value="PDZ"/>
    <property type="match status" value="1"/>
</dbReference>
<evidence type="ECO:0000256" key="9">
    <source>
        <dbReference type="ARBA" id="ARBA00022764"/>
    </source>
</evidence>
<evidence type="ECO:0000256" key="13">
    <source>
        <dbReference type="ARBA" id="ARBA00032850"/>
    </source>
</evidence>
<evidence type="ECO:0000259" key="17">
    <source>
        <dbReference type="PROSITE" id="PS50106"/>
    </source>
</evidence>
<dbReference type="AlphaFoldDB" id="A0A368L502"/>
<dbReference type="GO" id="GO:0004252">
    <property type="term" value="F:serine-type endopeptidase activity"/>
    <property type="evidence" value="ECO:0007669"/>
    <property type="project" value="InterPro"/>
</dbReference>
<dbReference type="InterPro" id="IPR001940">
    <property type="entry name" value="Peptidase_S1C"/>
</dbReference>
<keyword evidence="6 18" id="KW-0645">Protease</keyword>
<dbReference type="CDD" id="cd10839">
    <property type="entry name" value="cpPDZ1_DegP-like"/>
    <property type="match status" value="1"/>
</dbReference>
<dbReference type="SUPFAM" id="SSF50156">
    <property type="entry name" value="PDZ domain-like"/>
    <property type="match status" value="2"/>
</dbReference>
<dbReference type="Gene3D" id="2.30.42.60">
    <property type="match status" value="1"/>
</dbReference>
<feature type="active site" description="Charge relay system" evidence="14">
    <location>
        <position position="199"/>
    </location>
</feature>
<accession>A0A368L502</accession>
<dbReference type="Gene3D" id="2.40.10.120">
    <property type="match status" value="1"/>
</dbReference>
<comment type="subcellular location">
    <subcellularLocation>
        <location evidence="2">Periplasm</location>
    </subcellularLocation>
</comment>
<feature type="active site" description="Charge relay system" evidence="14">
    <location>
        <position position="169"/>
    </location>
</feature>
<evidence type="ECO:0000256" key="14">
    <source>
        <dbReference type="PIRSR" id="PIRSR611782-1"/>
    </source>
</evidence>
<feature type="region of interest" description="Disordered" evidence="16">
    <location>
        <begin position="122"/>
        <end position="152"/>
    </location>
</feature>
<evidence type="ECO:0000256" key="5">
    <source>
        <dbReference type="ARBA" id="ARBA00013958"/>
    </source>
</evidence>
<reference evidence="18 19" key="1">
    <citation type="journal article" date="2018" name="Int. J. Syst. Evol. Microbiol.">
        <title>Parvibium lacunae gen. nov., sp. nov., a new member of the family Alcaligenaceae isolated from a freshwater pond.</title>
        <authorList>
            <person name="Chen W.M."/>
            <person name="Xie P.B."/>
            <person name="Hsu M.Y."/>
            <person name="Sheu S.Y."/>
        </authorList>
    </citation>
    <scope>NUCLEOTIDE SEQUENCE [LARGE SCALE GENOMIC DNA]</scope>
    <source>
        <strain evidence="18 19">KMB9</strain>
    </source>
</reference>
<keyword evidence="9" id="KW-0574">Periplasm</keyword>